<organism evidence="2 3">
    <name type="scientific">Clostridium tetani</name>
    <dbReference type="NCBI Taxonomy" id="1513"/>
    <lineage>
        <taxon>Bacteria</taxon>
        <taxon>Bacillati</taxon>
        <taxon>Bacillota</taxon>
        <taxon>Clostridia</taxon>
        <taxon>Eubacteriales</taxon>
        <taxon>Clostridiaceae</taxon>
        <taxon>Clostridium</taxon>
    </lineage>
</organism>
<protein>
    <submittedName>
        <fullName evidence="2">Histidine ammonia-lyase</fullName>
    </submittedName>
</protein>
<dbReference type="Proteomes" id="UP000290273">
    <property type="component" value="Unassembled WGS sequence"/>
</dbReference>
<evidence type="ECO:0000313" key="2">
    <source>
        <dbReference type="EMBL" id="RXI57472.1"/>
    </source>
</evidence>
<proteinExistence type="predicted"/>
<comment type="caution">
    <text evidence="2">The sequence shown here is derived from an EMBL/GenBank/DDBJ whole genome shotgun (WGS) entry which is preliminary data.</text>
</comment>
<dbReference type="EMBL" id="QMAU01000021">
    <property type="protein sequence ID" value="RXI57472.1"/>
    <property type="molecule type" value="Genomic_DNA"/>
</dbReference>
<evidence type="ECO:0000313" key="3">
    <source>
        <dbReference type="Proteomes" id="UP000290273"/>
    </source>
</evidence>
<dbReference type="Gene3D" id="1.20.200.10">
    <property type="entry name" value="Fumarase/aspartase (Central domain)"/>
    <property type="match status" value="1"/>
</dbReference>
<sequence>FELGKGTKEAYKVIREALDFIEYDTDIQMYKELDKATELITSGKLLKAVEKAVELEH</sequence>
<feature type="non-terminal residue" evidence="2">
    <location>
        <position position="1"/>
    </location>
</feature>
<dbReference type="EMBL" id="QMAU01000031">
    <property type="protein sequence ID" value="RXI56636.1"/>
    <property type="molecule type" value="Genomic_DNA"/>
</dbReference>
<name>A0ABY0EU95_CLOTA</name>
<evidence type="ECO:0000313" key="1">
    <source>
        <dbReference type="EMBL" id="RXI56636.1"/>
    </source>
</evidence>
<accession>A0ABY0EU95</accession>
<reference evidence="2 3" key="1">
    <citation type="submission" date="2018-06" db="EMBL/GenBank/DDBJ databases">
        <title>Genome conservation of Clostridium tetani.</title>
        <authorList>
            <person name="Bruggemann H."/>
            <person name="Popoff M.R."/>
        </authorList>
    </citation>
    <scope>NUCLEOTIDE SEQUENCE [LARGE SCALE GENOMIC DNA]</scope>
    <source>
        <strain evidence="2 3">63.05</strain>
    </source>
</reference>
<gene>
    <name evidence="2" type="ORF">DP131_04865</name>
    <name evidence="1" type="ORF">DP131_06805</name>
</gene>